<sequence length="196" mass="21176">MQSRIILASQSPRRKELLAGLGLSFIVKVSAVDEDQATRDASTLTPAELAQRLSALKAEAVAAHLSEGIVIGADTIVVLGEEILGKPMDANDAEGMLRKLSGKTHLVISGVTVIDAQTKEQKSIYELTEVDFKEITDEEMAAYLVKANYLDKAGSYAVQEHGALFVKGIRGCFFNVVGLPLFKTAELLQVFDVKIL</sequence>
<feature type="site" description="Important for substrate specificity" evidence="3">
    <location>
        <position position="75"/>
    </location>
</feature>
<keyword evidence="2 3" id="KW-0378">Hydrolase</keyword>
<feature type="active site" description="Proton acceptor" evidence="3">
    <location>
        <position position="74"/>
    </location>
</feature>
<organism evidence="4 5">
    <name type="scientific">Desulfuribacillus alkaliarsenatis</name>
    <dbReference type="NCBI Taxonomy" id="766136"/>
    <lineage>
        <taxon>Bacteria</taxon>
        <taxon>Bacillati</taxon>
        <taxon>Bacillota</taxon>
        <taxon>Desulfuribacillia</taxon>
        <taxon>Desulfuribacillales</taxon>
        <taxon>Desulfuribacillaceae</taxon>
        <taxon>Desulfuribacillus</taxon>
    </lineage>
</organism>
<comment type="cofactor">
    <cofactor evidence="1 3">
        <name>a divalent metal cation</name>
        <dbReference type="ChEBI" id="CHEBI:60240"/>
    </cofactor>
</comment>
<dbReference type="InterPro" id="IPR010916">
    <property type="entry name" value="TonB_box_CS"/>
</dbReference>
<evidence type="ECO:0000256" key="2">
    <source>
        <dbReference type="ARBA" id="ARBA00022801"/>
    </source>
</evidence>
<comment type="subcellular location">
    <subcellularLocation>
        <location evidence="3">Cytoplasm</location>
    </subcellularLocation>
</comment>
<dbReference type="SUPFAM" id="SSF52972">
    <property type="entry name" value="ITPase-like"/>
    <property type="match status" value="1"/>
</dbReference>
<name>A0A1E5G6G8_9FIRM</name>
<dbReference type="OrthoDB" id="9807767at2"/>
<dbReference type="PROSITE" id="PS00430">
    <property type="entry name" value="TONB_DEPENDENT_REC_1"/>
    <property type="match status" value="1"/>
</dbReference>
<comment type="catalytic activity">
    <reaction evidence="3">
        <text>UTP + H2O = UMP + diphosphate + H(+)</text>
        <dbReference type="Rhea" id="RHEA:29395"/>
        <dbReference type="ChEBI" id="CHEBI:15377"/>
        <dbReference type="ChEBI" id="CHEBI:15378"/>
        <dbReference type="ChEBI" id="CHEBI:33019"/>
        <dbReference type="ChEBI" id="CHEBI:46398"/>
        <dbReference type="ChEBI" id="CHEBI:57865"/>
        <dbReference type="EC" id="3.6.1.9"/>
    </reaction>
</comment>
<comment type="caution">
    <text evidence="3">Lacks conserved residue(s) required for the propagation of feature annotation.</text>
</comment>
<evidence type="ECO:0000256" key="3">
    <source>
        <dbReference type="HAMAP-Rule" id="MF_00528"/>
    </source>
</evidence>
<dbReference type="AlphaFoldDB" id="A0A1E5G6G8"/>
<dbReference type="InterPro" id="IPR003697">
    <property type="entry name" value="Maf-like"/>
</dbReference>
<evidence type="ECO:0000256" key="1">
    <source>
        <dbReference type="ARBA" id="ARBA00001968"/>
    </source>
</evidence>
<dbReference type="EC" id="3.6.1.9" evidence="3"/>
<dbReference type="CDD" id="cd00555">
    <property type="entry name" value="Maf"/>
    <property type="match status" value="1"/>
</dbReference>
<comment type="catalytic activity">
    <reaction evidence="3">
        <text>dTTP + H2O = dTMP + diphosphate + H(+)</text>
        <dbReference type="Rhea" id="RHEA:28534"/>
        <dbReference type="ChEBI" id="CHEBI:15377"/>
        <dbReference type="ChEBI" id="CHEBI:15378"/>
        <dbReference type="ChEBI" id="CHEBI:33019"/>
        <dbReference type="ChEBI" id="CHEBI:37568"/>
        <dbReference type="ChEBI" id="CHEBI:63528"/>
        <dbReference type="EC" id="3.6.1.9"/>
    </reaction>
</comment>
<keyword evidence="3" id="KW-0546">Nucleotide metabolism</keyword>
<protein>
    <recommendedName>
        <fullName evidence="3">dTTP/UTP pyrophosphatase</fullName>
        <shortName evidence="3">dTTPase/UTPase</shortName>
        <ecNumber evidence="3">3.6.1.9</ecNumber>
    </recommendedName>
    <alternativeName>
        <fullName evidence="3">Nucleoside triphosphate pyrophosphatase</fullName>
    </alternativeName>
    <alternativeName>
        <fullName evidence="3">Nucleotide pyrophosphatase</fullName>
        <shortName evidence="3">Nucleotide PPase</shortName>
    </alternativeName>
</protein>
<dbReference type="GO" id="GO:0036221">
    <property type="term" value="F:UTP diphosphatase activity"/>
    <property type="evidence" value="ECO:0007669"/>
    <property type="project" value="RHEA"/>
</dbReference>
<dbReference type="RefSeq" id="WP_069641836.1">
    <property type="nucleotide sequence ID" value="NZ_MIJE01000001.1"/>
</dbReference>
<dbReference type="InterPro" id="IPR029001">
    <property type="entry name" value="ITPase-like_fam"/>
</dbReference>
<proteinExistence type="inferred from homology"/>
<comment type="function">
    <text evidence="3">Nucleoside triphosphate pyrophosphatase that hydrolyzes dTTP and UTP. May have a dual role in cell division arrest and in preventing the incorporation of modified nucleotides into cellular nucleic acids.</text>
</comment>
<accession>A0A1E5G6G8</accession>
<dbReference type="PANTHER" id="PTHR43213:SF5">
    <property type="entry name" value="BIFUNCTIONAL DTTP_UTP PYROPHOSPHATASE_METHYLTRANSFERASE PROTEIN-RELATED"/>
    <property type="match status" value="1"/>
</dbReference>
<feature type="site" description="Important for substrate specificity" evidence="3">
    <location>
        <position position="159"/>
    </location>
</feature>
<dbReference type="GO" id="GO:0005737">
    <property type="term" value="C:cytoplasm"/>
    <property type="evidence" value="ECO:0007669"/>
    <property type="project" value="UniProtKB-SubCell"/>
</dbReference>
<keyword evidence="3" id="KW-0963">Cytoplasm</keyword>
<evidence type="ECO:0000313" key="5">
    <source>
        <dbReference type="Proteomes" id="UP000094296"/>
    </source>
</evidence>
<feature type="site" description="Important for substrate specificity" evidence="3">
    <location>
        <position position="13"/>
    </location>
</feature>
<dbReference type="Proteomes" id="UP000094296">
    <property type="component" value="Unassembled WGS sequence"/>
</dbReference>
<keyword evidence="5" id="KW-1185">Reference proteome</keyword>
<reference evidence="4 5" key="1">
    <citation type="submission" date="2016-09" db="EMBL/GenBank/DDBJ databases">
        <title>Draft genome sequence for the type strain of Desulfuribacillus alkaliarsenatis AHT28, an obligately anaerobic, sulfidogenic bacterium isolated from Russian soda lake sediments.</title>
        <authorList>
            <person name="Abin C.A."/>
            <person name="Hollibaugh J.T."/>
        </authorList>
    </citation>
    <scope>NUCLEOTIDE SEQUENCE [LARGE SCALE GENOMIC DNA]</scope>
    <source>
        <strain evidence="4 5">AHT28</strain>
    </source>
</reference>
<dbReference type="Gene3D" id="3.90.950.10">
    <property type="match status" value="1"/>
</dbReference>
<comment type="caution">
    <text evidence="4">The sequence shown here is derived from an EMBL/GenBank/DDBJ whole genome shotgun (WGS) entry which is preliminary data.</text>
</comment>
<dbReference type="PANTHER" id="PTHR43213">
    <property type="entry name" value="BIFUNCTIONAL DTTP/UTP PYROPHOSPHATASE/METHYLTRANSFERASE PROTEIN-RELATED"/>
    <property type="match status" value="1"/>
</dbReference>
<dbReference type="HAMAP" id="MF_00528">
    <property type="entry name" value="Maf"/>
    <property type="match status" value="1"/>
</dbReference>
<comment type="similarity">
    <text evidence="3">Belongs to the Maf family. YhdE subfamily.</text>
</comment>
<dbReference type="Pfam" id="PF02545">
    <property type="entry name" value="Maf"/>
    <property type="match status" value="1"/>
</dbReference>
<dbReference type="NCBIfam" id="TIGR00172">
    <property type="entry name" value="maf"/>
    <property type="match status" value="1"/>
</dbReference>
<dbReference type="EMBL" id="MIJE01000001">
    <property type="protein sequence ID" value="OEF98344.1"/>
    <property type="molecule type" value="Genomic_DNA"/>
</dbReference>
<dbReference type="PIRSF" id="PIRSF006305">
    <property type="entry name" value="Maf"/>
    <property type="match status" value="1"/>
</dbReference>
<dbReference type="GO" id="GO:0009117">
    <property type="term" value="P:nucleotide metabolic process"/>
    <property type="evidence" value="ECO:0007669"/>
    <property type="project" value="UniProtKB-KW"/>
</dbReference>
<evidence type="ECO:0000313" key="4">
    <source>
        <dbReference type="EMBL" id="OEF98344.1"/>
    </source>
</evidence>
<gene>
    <name evidence="4" type="ORF">BHF68_01300</name>
</gene>
<dbReference type="GO" id="GO:0036218">
    <property type="term" value="F:dTTP diphosphatase activity"/>
    <property type="evidence" value="ECO:0007669"/>
    <property type="project" value="RHEA"/>
</dbReference>
<dbReference type="STRING" id="766136.BHF68_01300"/>